<evidence type="ECO:0000313" key="2">
    <source>
        <dbReference type="EMBL" id="SMX53528.1"/>
    </source>
</evidence>
<sequence>MSESFIRDLGEGLIIRRSTSEDAQALAEFNIEIHSEDEWDAKGLEDWTLDLISGEAPTFNTDDFLIVEDTHSGEIISSSCLISQTWSYEGIPFKVGRPELFGTRKEFRRRGLVRQQMEILHEWSAARGELVQVITGIPFYYRQFGYEMALNLHGGRSGYKVHVPKLEDGEEEPYTFRKATTTDIPFLMTTYNRGCQRSMVYAVWNKHLWQYELTGKRRYNINAREIFIIESLAEEPVGFIGIPPVKWGDNSVLTVYELAPGVAWSSVTPGVARFLWMQGETLAEDQGLPQERFGFMLGETHPAYDVIASSLPYNHEPYAYYMRVTDLLAFIQEITPALEARLADTPFDYYTGEVILGFYRDGIKLVFKNGHLEAINKIDLDALRDATARFPGLTFLQLLFGYRSMDELEHAYADCFAKKEENKNLINTLFPKRSSDVWPIS</sequence>
<reference evidence="3" key="1">
    <citation type="submission" date="2017-05" db="EMBL/GenBank/DDBJ databases">
        <authorList>
            <person name="Kirkegaard R."/>
            <person name="Mcilroy J S."/>
        </authorList>
    </citation>
    <scope>NUCLEOTIDE SEQUENCE [LARGE SCALE GENOMIC DNA]</scope>
</reference>
<dbReference type="GO" id="GO:0016747">
    <property type="term" value="F:acyltransferase activity, transferring groups other than amino-acyl groups"/>
    <property type="evidence" value="ECO:0007669"/>
    <property type="project" value="InterPro"/>
</dbReference>
<dbReference type="Gene3D" id="3.40.630.30">
    <property type="match status" value="1"/>
</dbReference>
<dbReference type="SUPFAM" id="SSF55729">
    <property type="entry name" value="Acyl-CoA N-acyltransferases (Nat)"/>
    <property type="match status" value="1"/>
</dbReference>
<evidence type="ECO:0000313" key="3">
    <source>
        <dbReference type="Proteomes" id="UP000195514"/>
    </source>
</evidence>
<dbReference type="PROSITE" id="PS51186">
    <property type="entry name" value="GNAT"/>
    <property type="match status" value="1"/>
</dbReference>
<dbReference type="InterPro" id="IPR000182">
    <property type="entry name" value="GNAT_dom"/>
</dbReference>
<proteinExistence type="predicted"/>
<dbReference type="KEGG" id="abat:CFX1CAM_0462"/>
<dbReference type="AlphaFoldDB" id="A0A1Y6K3S7"/>
<dbReference type="RefSeq" id="WP_087861456.1">
    <property type="nucleotide sequence ID" value="NZ_LT859958.1"/>
</dbReference>
<gene>
    <name evidence="2" type="ORF">CFX1CAM_0462</name>
</gene>
<dbReference type="OrthoDB" id="157327at2"/>
<feature type="domain" description="N-acetyltransferase" evidence="1">
    <location>
        <begin position="13"/>
        <end position="170"/>
    </location>
</feature>
<dbReference type="Proteomes" id="UP000195514">
    <property type="component" value="Chromosome I"/>
</dbReference>
<name>A0A1Y6K3S7_9CHLR</name>
<organism evidence="2 3">
    <name type="scientific">Candidatus Brevifilum fermentans</name>
    <dbReference type="NCBI Taxonomy" id="1986204"/>
    <lineage>
        <taxon>Bacteria</taxon>
        <taxon>Bacillati</taxon>
        <taxon>Chloroflexota</taxon>
        <taxon>Anaerolineae</taxon>
        <taxon>Anaerolineales</taxon>
        <taxon>Anaerolineaceae</taxon>
        <taxon>Candidatus Brevifilum</taxon>
    </lineage>
</organism>
<dbReference type="EMBL" id="LT859958">
    <property type="protein sequence ID" value="SMX53528.1"/>
    <property type="molecule type" value="Genomic_DNA"/>
</dbReference>
<dbReference type="Pfam" id="PF13527">
    <property type="entry name" value="Acetyltransf_9"/>
    <property type="match status" value="1"/>
</dbReference>
<keyword evidence="3" id="KW-1185">Reference proteome</keyword>
<dbReference type="InterPro" id="IPR016181">
    <property type="entry name" value="Acyl_CoA_acyltransferase"/>
</dbReference>
<evidence type="ECO:0000259" key="1">
    <source>
        <dbReference type="PROSITE" id="PS51186"/>
    </source>
</evidence>
<accession>A0A1Y6K3S7</accession>
<protein>
    <recommendedName>
        <fullName evidence="1">N-acetyltransferase domain-containing protein</fullName>
    </recommendedName>
</protein>